<dbReference type="InterPro" id="IPR039653">
    <property type="entry name" value="Prenyltransferase"/>
</dbReference>
<dbReference type="PANTHER" id="PTHR11048:SF28">
    <property type="entry name" value="4-HYDROXYBENZOATE POLYPRENYLTRANSFERASE, MITOCHONDRIAL"/>
    <property type="match status" value="1"/>
</dbReference>
<evidence type="ECO:0000256" key="2">
    <source>
        <dbReference type="ARBA" id="ARBA00004141"/>
    </source>
</evidence>
<dbReference type="AlphaFoldDB" id="A0A254TR04"/>
<feature type="transmembrane region" description="Helical" evidence="10">
    <location>
        <begin position="339"/>
        <end position="359"/>
    </location>
</feature>
<feature type="transmembrane region" description="Helical" evidence="10">
    <location>
        <begin position="71"/>
        <end position="89"/>
    </location>
</feature>
<proteinExistence type="inferred from homology"/>
<feature type="transmembrane region" description="Helical" evidence="10">
    <location>
        <begin position="235"/>
        <end position="255"/>
    </location>
</feature>
<dbReference type="InterPro" id="IPR030470">
    <property type="entry name" value="UbiA_prenylTrfase_CS"/>
</dbReference>
<keyword evidence="8 10" id="KW-0472">Membrane</keyword>
<dbReference type="UniPathway" id="UPA00213"/>
<feature type="compositionally biased region" description="Polar residues" evidence="9">
    <location>
        <begin position="1"/>
        <end position="13"/>
    </location>
</feature>
<dbReference type="VEuPathDB" id="FungiDB:An02g10890"/>
<dbReference type="FunFam" id="1.20.120.1780:FF:000001">
    <property type="entry name" value="4-hydroxybenzoate octaprenyltransferase"/>
    <property type="match status" value="1"/>
</dbReference>
<feature type="transmembrane region" description="Helical" evidence="10">
    <location>
        <begin position="311"/>
        <end position="332"/>
    </location>
</feature>
<feature type="transmembrane region" description="Helical" evidence="10">
    <location>
        <begin position="285"/>
        <end position="305"/>
    </location>
</feature>
<dbReference type="eggNOG" id="KOG1381">
    <property type="taxonomic scope" value="Eukaryota"/>
</dbReference>
<protein>
    <submittedName>
        <fullName evidence="11">RmlD substrate binding domain family protein</fullName>
    </submittedName>
</protein>
<evidence type="ECO:0000256" key="3">
    <source>
        <dbReference type="ARBA" id="ARBA00004721"/>
    </source>
</evidence>
<dbReference type="InterPro" id="IPR000537">
    <property type="entry name" value="UbiA_prenyltransferase"/>
</dbReference>
<comment type="cofactor">
    <cofactor evidence="1">
        <name>Mg(2+)</name>
        <dbReference type="ChEBI" id="CHEBI:18420"/>
    </cofactor>
</comment>
<comment type="subcellular location">
    <subcellularLocation>
        <location evidence="2">Membrane</location>
        <topology evidence="2">Multi-pass membrane protein</topology>
    </subcellularLocation>
</comment>
<dbReference type="GO" id="GO:0008412">
    <property type="term" value="F:4-hydroxybenzoate polyprenyltransferase activity"/>
    <property type="evidence" value="ECO:0007669"/>
    <property type="project" value="TreeGrafter"/>
</dbReference>
<dbReference type="VEuPathDB" id="FungiDB:ATCC64974_53960"/>
<evidence type="ECO:0000256" key="4">
    <source>
        <dbReference type="ARBA" id="ARBA00005985"/>
    </source>
</evidence>
<keyword evidence="5" id="KW-0808">Transferase</keyword>
<gene>
    <name evidence="11" type="ORF">CAN33_005585</name>
</gene>
<feature type="transmembrane region" description="Helical" evidence="10">
    <location>
        <begin position="161"/>
        <end position="183"/>
    </location>
</feature>
<name>A0A254TR04_ASPNG</name>
<evidence type="ECO:0000256" key="9">
    <source>
        <dbReference type="SAM" id="MobiDB-lite"/>
    </source>
</evidence>
<comment type="caution">
    <text evidence="11">The sequence shown here is derived from an EMBL/GenBank/DDBJ whole genome shotgun (WGS) entry which is preliminary data.</text>
</comment>
<dbReference type="CDD" id="cd13959">
    <property type="entry name" value="PT_UbiA_COQ2"/>
    <property type="match status" value="1"/>
</dbReference>
<feature type="transmembrane region" description="Helical" evidence="10">
    <location>
        <begin position="204"/>
        <end position="223"/>
    </location>
</feature>
<dbReference type="GO" id="GO:0005743">
    <property type="term" value="C:mitochondrial inner membrane"/>
    <property type="evidence" value="ECO:0007669"/>
    <property type="project" value="TreeGrafter"/>
</dbReference>
<dbReference type="GO" id="GO:0016114">
    <property type="term" value="P:terpenoid biosynthetic process"/>
    <property type="evidence" value="ECO:0007669"/>
    <property type="project" value="UniProtKB-UniPathway"/>
</dbReference>
<evidence type="ECO:0000256" key="7">
    <source>
        <dbReference type="ARBA" id="ARBA00022989"/>
    </source>
</evidence>
<dbReference type="PROSITE" id="PS00943">
    <property type="entry name" value="UBIA"/>
    <property type="match status" value="1"/>
</dbReference>
<dbReference type="PANTHER" id="PTHR11048">
    <property type="entry name" value="PRENYLTRANSFERASES"/>
    <property type="match status" value="1"/>
</dbReference>
<dbReference type="EMBL" id="NKJJ02000003">
    <property type="protein sequence ID" value="TPR08718.1"/>
    <property type="molecule type" value="Genomic_DNA"/>
</dbReference>
<sequence>MSEYSTPLRQSSPLGMHRKTQGKKQTAKDQSKSMSPMTPPTVEAQYGGNDKSGVLQVFPSAWLPYLQLIRLWPPAALLLIFFPHAFGILHAAIKSQAPAEYVLRTSITIFGGCFFFSNAAHTWNDLIDAPLDAQVERTRKRPIPRGSITPKAAILFGATQVLGAVIFLACMPLGLWTSGLYALPNIISTTYYPFAKRHTRFPQLVLGFCLAWGVVMGELAMGVQPLAYSPDAAGITVDTSVIFLVTGTALWVLIYDTIYAHQDLQADLKVGIKSLAVLLQDRTKAVLWPVLLLMTGLLVEAGRASGLGTSYHLFAVGGASLSLGLMVWCVDLQDSRSCWWWFSNGFWWTGGTIMIGLLVEYSMQVRF</sequence>
<keyword evidence="7 10" id="KW-1133">Transmembrane helix</keyword>
<dbReference type="VEuPathDB" id="FungiDB:ASPNIDRAFT2_1175279"/>
<dbReference type="Gene3D" id="1.20.120.1780">
    <property type="entry name" value="UbiA prenyltransferase"/>
    <property type="match status" value="1"/>
</dbReference>
<evidence type="ECO:0000256" key="8">
    <source>
        <dbReference type="ARBA" id="ARBA00023136"/>
    </source>
</evidence>
<evidence type="ECO:0000256" key="1">
    <source>
        <dbReference type="ARBA" id="ARBA00001946"/>
    </source>
</evidence>
<dbReference type="VEuPathDB" id="FungiDB:M747DRAFT_321583"/>
<feature type="region of interest" description="Disordered" evidence="9">
    <location>
        <begin position="1"/>
        <end position="46"/>
    </location>
</feature>
<dbReference type="Proteomes" id="UP000197666">
    <property type="component" value="Unassembled WGS sequence"/>
</dbReference>
<dbReference type="Gene3D" id="1.10.357.140">
    <property type="entry name" value="UbiA prenyltransferase"/>
    <property type="match status" value="1"/>
</dbReference>
<dbReference type="Pfam" id="PF01040">
    <property type="entry name" value="UbiA"/>
    <property type="match status" value="1"/>
</dbReference>
<dbReference type="GO" id="GO:0006744">
    <property type="term" value="P:ubiquinone biosynthetic process"/>
    <property type="evidence" value="ECO:0007669"/>
    <property type="project" value="TreeGrafter"/>
</dbReference>
<evidence type="ECO:0000313" key="11">
    <source>
        <dbReference type="EMBL" id="TPR08718.1"/>
    </source>
</evidence>
<comment type="similarity">
    <text evidence="4">Belongs to the UbiA prenyltransferase family.</text>
</comment>
<evidence type="ECO:0000256" key="10">
    <source>
        <dbReference type="SAM" id="Phobius"/>
    </source>
</evidence>
<reference evidence="12" key="1">
    <citation type="submission" date="2018-10" db="EMBL/GenBank/DDBJ databases">
        <title>FDA dAtabase for Regulatory Grade micrObial Sequences (FDA-ARGOS): Supporting development and validation of Infectious Disease Dx tests.</title>
        <authorList>
            <person name="Kerrigan L."/>
            <person name="Tallon L."/>
            <person name="Sadzewicz L."/>
            <person name="Sengamalay N."/>
            <person name="Ott S."/>
            <person name="Godinez A."/>
            <person name="Nagaraj S."/>
            <person name="Vavikolanu K."/>
            <person name="Nadendla S."/>
            <person name="George J."/>
            <person name="Sichtig H."/>
        </authorList>
    </citation>
    <scope>NUCLEOTIDE SEQUENCE [LARGE SCALE GENOMIC DNA]</scope>
    <source>
        <strain evidence="12">FDAARGOS_311</strain>
    </source>
</reference>
<dbReference type="InterPro" id="IPR044878">
    <property type="entry name" value="UbiA_sf"/>
</dbReference>
<organism evidence="11 12">
    <name type="scientific">Aspergillus niger</name>
    <dbReference type="NCBI Taxonomy" id="5061"/>
    <lineage>
        <taxon>Eukaryota</taxon>
        <taxon>Fungi</taxon>
        <taxon>Dikarya</taxon>
        <taxon>Ascomycota</taxon>
        <taxon>Pezizomycotina</taxon>
        <taxon>Eurotiomycetes</taxon>
        <taxon>Eurotiomycetidae</taxon>
        <taxon>Eurotiales</taxon>
        <taxon>Aspergillaceae</taxon>
        <taxon>Aspergillus</taxon>
        <taxon>Aspergillus subgen. Circumdati</taxon>
    </lineage>
</organism>
<accession>A0A254TR04</accession>
<evidence type="ECO:0000256" key="6">
    <source>
        <dbReference type="ARBA" id="ARBA00022692"/>
    </source>
</evidence>
<feature type="transmembrane region" description="Helical" evidence="10">
    <location>
        <begin position="101"/>
        <end position="120"/>
    </location>
</feature>
<dbReference type="FunFam" id="1.10.357.140:FF:000008">
    <property type="entry name" value="4-hydroxybenzoate octaprenyltransferase"/>
    <property type="match status" value="1"/>
</dbReference>
<evidence type="ECO:0000313" key="12">
    <source>
        <dbReference type="Proteomes" id="UP000197666"/>
    </source>
</evidence>
<keyword evidence="6 10" id="KW-0812">Transmembrane</keyword>
<evidence type="ECO:0000256" key="5">
    <source>
        <dbReference type="ARBA" id="ARBA00022679"/>
    </source>
</evidence>
<comment type="pathway">
    <text evidence="3">Secondary metabolite biosynthesis; terpenoid biosynthesis.</text>
</comment>